<feature type="compositionally biased region" description="Basic and acidic residues" evidence="1">
    <location>
        <begin position="26"/>
        <end position="40"/>
    </location>
</feature>
<dbReference type="GO" id="GO:0046503">
    <property type="term" value="P:glycerolipid catabolic process"/>
    <property type="evidence" value="ECO:0007669"/>
    <property type="project" value="TreeGrafter"/>
</dbReference>
<feature type="domain" description="AB hydrolase-1" evidence="2">
    <location>
        <begin position="85"/>
        <end position="188"/>
    </location>
</feature>
<dbReference type="Gene3D" id="3.40.50.1820">
    <property type="entry name" value="alpha/beta hydrolase"/>
    <property type="match status" value="1"/>
</dbReference>
<reference evidence="4" key="1">
    <citation type="submission" date="2017-06" db="EMBL/GenBank/DDBJ databases">
        <authorList>
            <person name="Varghese N."/>
            <person name="Submissions S."/>
        </authorList>
    </citation>
    <scope>NUCLEOTIDE SEQUENCE [LARGE SCALE GENOMIC DNA]</scope>
    <source>
        <strain evidence="4">DSM 137</strain>
    </source>
</reference>
<dbReference type="InterPro" id="IPR050471">
    <property type="entry name" value="AB_hydrolase"/>
</dbReference>
<dbReference type="PANTHER" id="PTHR43433:SF5">
    <property type="entry name" value="AB HYDROLASE-1 DOMAIN-CONTAINING PROTEIN"/>
    <property type="match status" value="1"/>
</dbReference>
<dbReference type="PRINTS" id="PR00111">
    <property type="entry name" value="ABHYDROLASE"/>
</dbReference>
<dbReference type="GO" id="GO:0004806">
    <property type="term" value="F:triacylglycerol lipase activity"/>
    <property type="evidence" value="ECO:0007669"/>
    <property type="project" value="TreeGrafter"/>
</dbReference>
<dbReference type="Proteomes" id="UP000198418">
    <property type="component" value="Unassembled WGS sequence"/>
</dbReference>
<dbReference type="AlphaFoldDB" id="A0A212Q6R9"/>
<evidence type="ECO:0000313" key="3">
    <source>
        <dbReference type="EMBL" id="SNB55022.1"/>
    </source>
</evidence>
<feature type="compositionally biased region" description="Gly residues" evidence="1">
    <location>
        <begin position="1"/>
        <end position="10"/>
    </location>
</feature>
<keyword evidence="4" id="KW-1185">Reference proteome</keyword>
<protein>
    <submittedName>
        <fullName evidence="3">Pimeloyl-ACP methyl ester carboxylesterase</fullName>
    </submittedName>
</protein>
<name>A0A212Q6R9_RHOAC</name>
<accession>A0A212Q6R9</accession>
<dbReference type="Pfam" id="PF00561">
    <property type="entry name" value="Abhydrolase_1"/>
    <property type="match status" value="1"/>
</dbReference>
<proteinExistence type="predicted"/>
<evidence type="ECO:0000259" key="2">
    <source>
        <dbReference type="Pfam" id="PF00561"/>
    </source>
</evidence>
<organism evidence="3 4">
    <name type="scientific">Rhodoblastus acidophilus</name>
    <name type="common">Rhodopseudomonas acidophila</name>
    <dbReference type="NCBI Taxonomy" id="1074"/>
    <lineage>
        <taxon>Bacteria</taxon>
        <taxon>Pseudomonadati</taxon>
        <taxon>Pseudomonadota</taxon>
        <taxon>Alphaproteobacteria</taxon>
        <taxon>Hyphomicrobiales</taxon>
        <taxon>Rhodoblastaceae</taxon>
        <taxon>Rhodoblastus</taxon>
    </lineage>
</organism>
<feature type="region of interest" description="Disordered" evidence="1">
    <location>
        <begin position="1"/>
        <end position="40"/>
    </location>
</feature>
<evidence type="ECO:0000313" key="4">
    <source>
        <dbReference type="Proteomes" id="UP000198418"/>
    </source>
</evidence>
<dbReference type="PANTHER" id="PTHR43433">
    <property type="entry name" value="HYDROLASE, ALPHA/BETA FOLD FAMILY PROTEIN"/>
    <property type="match status" value="1"/>
</dbReference>
<evidence type="ECO:0000256" key="1">
    <source>
        <dbReference type="SAM" id="MobiDB-lite"/>
    </source>
</evidence>
<dbReference type="SUPFAM" id="SSF53474">
    <property type="entry name" value="alpha/beta-Hydrolases"/>
    <property type="match status" value="1"/>
</dbReference>
<dbReference type="EMBL" id="FYDG01000001">
    <property type="protein sequence ID" value="SNB55022.1"/>
    <property type="molecule type" value="Genomic_DNA"/>
</dbReference>
<dbReference type="InterPro" id="IPR029058">
    <property type="entry name" value="AB_hydrolase_fold"/>
</dbReference>
<sequence length="317" mass="34186">MRACARGGGSCYSETPPTKTACACDSKARPGLERDRGDGRRFVEKKTGAPSVQEGKRLGMQEFSSDGVRIAYLDFPAEGEDRGQPILLIHGFASNHGVNWLFPQWVKTLTRAGRRTVVFDNRGHGRSEKLYDPEAYRPQIMADDAARLLDHLGIARADVMGYSMGARVAAHLALAAPERIRGLILAGLGVHLIDEDGLPSGVAEAMEAESLEDLVDPKQRMFRAFADSTRSDRRALAACIRGSRQAMAAREIAAITPPTLICVGSEDDVAGDPAPLAALMRNARALTIPGRDHNRAVGDKVYKEGALAFLDGLKPVV</sequence>
<gene>
    <name evidence="3" type="ORF">SAMN06265338_101427</name>
</gene>
<dbReference type="InterPro" id="IPR000073">
    <property type="entry name" value="AB_hydrolase_1"/>
</dbReference>